<keyword evidence="2 3" id="KW-0690">Ribosome biogenesis</keyword>
<evidence type="ECO:0000256" key="3">
    <source>
        <dbReference type="HAMAP-Rule" id="MF_01077"/>
    </source>
</evidence>
<comment type="subcellular location">
    <subcellularLocation>
        <location evidence="3">Cytoplasm</location>
    </subcellularLocation>
</comment>
<feature type="domain" description="Ribosome maturation factor RimP C-terminal" evidence="5">
    <location>
        <begin position="99"/>
        <end position="161"/>
    </location>
</feature>
<dbReference type="EMBL" id="BAAAPO010000042">
    <property type="protein sequence ID" value="GAA1800859.1"/>
    <property type="molecule type" value="Genomic_DNA"/>
</dbReference>
<evidence type="ECO:0000259" key="5">
    <source>
        <dbReference type="Pfam" id="PF17384"/>
    </source>
</evidence>
<dbReference type="SUPFAM" id="SSF75420">
    <property type="entry name" value="YhbC-like, N-terminal domain"/>
    <property type="match status" value="1"/>
</dbReference>
<organism evidence="6 7">
    <name type="scientific">Nostocoides veronense</name>
    <dbReference type="NCBI Taxonomy" id="330836"/>
    <lineage>
        <taxon>Bacteria</taxon>
        <taxon>Bacillati</taxon>
        <taxon>Actinomycetota</taxon>
        <taxon>Actinomycetes</taxon>
        <taxon>Micrococcales</taxon>
        <taxon>Intrasporangiaceae</taxon>
        <taxon>Nostocoides</taxon>
    </lineage>
</organism>
<evidence type="ECO:0000256" key="1">
    <source>
        <dbReference type="ARBA" id="ARBA00022490"/>
    </source>
</evidence>
<sequence length="169" mass="18092">MPANDRVREVVAAALTDPQISLDDVDFSAAGKRDLVRITLDRRPSADPDGWVDQPTPAVTLDDIADLSRAISDALDRDEPFGGAAYVLEVGSPGVGRPLRSPEQFQRNVGRLVKITRGGAETTGRIRRAGPDAVIIAVGEPAVEETIAYAGIERASIVVEFTSIEEKDD</sequence>
<dbReference type="Proteomes" id="UP001499938">
    <property type="component" value="Unassembled WGS sequence"/>
</dbReference>
<comment type="similarity">
    <text evidence="3">Belongs to the RimP family.</text>
</comment>
<dbReference type="InterPro" id="IPR003728">
    <property type="entry name" value="Ribosome_maturation_RimP"/>
</dbReference>
<comment type="caution">
    <text evidence="6">The sequence shown here is derived from an EMBL/GenBank/DDBJ whole genome shotgun (WGS) entry which is preliminary data.</text>
</comment>
<dbReference type="Pfam" id="PF02576">
    <property type="entry name" value="RimP_N"/>
    <property type="match status" value="1"/>
</dbReference>
<accession>A0ABN2LW19</accession>
<dbReference type="PANTHER" id="PTHR33867">
    <property type="entry name" value="RIBOSOME MATURATION FACTOR RIMP"/>
    <property type="match status" value="1"/>
</dbReference>
<keyword evidence="1 3" id="KW-0963">Cytoplasm</keyword>
<evidence type="ECO:0000313" key="7">
    <source>
        <dbReference type="Proteomes" id="UP001499938"/>
    </source>
</evidence>
<evidence type="ECO:0000313" key="6">
    <source>
        <dbReference type="EMBL" id="GAA1800859.1"/>
    </source>
</evidence>
<dbReference type="InterPro" id="IPR028998">
    <property type="entry name" value="RimP_C"/>
</dbReference>
<dbReference type="Pfam" id="PF17384">
    <property type="entry name" value="DUF150_C"/>
    <property type="match status" value="1"/>
</dbReference>
<evidence type="ECO:0000259" key="4">
    <source>
        <dbReference type="Pfam" id="PF02576"/>
    </source>
</evidence>
<feature type="domain" description="Ribosome maturation factor RimP N-terminal" evidence="4">
    <location>
        <begin position="13"/>
        <end position="95"/>
    </location>
</feature>
<dbReference type="SUPFAM" id="SSF74942">
    <property type="entry name" value="YhbC-like, C-terminal domain"/>
    <property type="match status" value="1"/>
</dbReference>
<evidence type="ECO:0000256" key="2">
    <source>
        <dbReference type="ARBA" id="ARBA00022517"/>
    </source>
</evidence>
<dbReference type="PANTHER" id="PTHR33867:SF1">
    <property type="entry name" value="RIBOSOME MATURATION FACTOR RIMP"/>
    <property type="match status" value="1"/>
</dbReference>
<reference evidence="6 7" key="1">
    <citation type="journal article" date="2019" name="Int. J. Syst. Evol. Microbiol.">
        <title>The Global Catalogue of Microorganisms (GCM) 10K type strain sequencing project: providing services to taxonomists for standard genome sequencing and annotation.</title>
        <authorList>
            <consortium name="The Broad Institute Genomics Platform"/>
            <consortium name="The Broad Institute Genome Sequencing Center for Infectious Disease"/>
            <person name="Wu L."/>
            <person name="Ma J."/>
        </authorList>
    </citation>
    <scope>NUCLEOTIDE SEQUENCE [LARGE SCALE GENOMIC DNA]</scope>
    <source>
        <strain evidence="6 7">JCM 15592</strain>
    </source>
</reference>
<dbReference type="CDD" id="cd01734">
    <property type="entry name" value="YlxS_C"/>
    <property type="match status" value="1"/>
</dbReference>
<name>A0ABN2LW19_9MICO</name>
<gene>
    <name evidence="3 6" type="primary">rimP</name>
    <name evidence="6" type="ORF">GCM10009811_25710</name>
</gene>
<dbReference type="InterPro" id="IPR036847">
    <property type="entry name" value="RimP_C_sf"/>
</dbReference>
<proteinExistence type="inferred from homology"/>
<dbReference type="HAMAP" id="MF_01077">
    <property type="entry name" value="RimP"/>
    <property type="match status" value="1"/>
</dbReference>
<dbReference type="RefSeq" id="WP_344086043.1">
    <property type="nucleotide sequence ID" value="NZ_BAAAPO010000042.1"/>
</dbReference>
<comment type="function">
    <text evidence="3">Required for maturation of 30S ribosomal subunits.</text>
</comment>
<dbReference type="InterPro" id="IPR035956">
    <property type="entry name" value="RimP_N_sf"/>
</dbReference>
<dbReference type="Gene3D" id="3.30.300.70">
    <property type="entry name" value="RimP-like superfamily, N-terminal"/>
    <property type="match status" value="1"/>
</dbReference>
<protein>
    <recommendedName>
        <fullName evidence="3">Ribosome maturation factor RimP</fullName>
    </recommendedName>
</protein>
<keyword evidence="7" id="KW-1185">Reference proteome</keyword>
<dbReference type="InterPro" id="IPR028989">
    <property type="entry name" value="RimP_N"/>
</dbReference>